<evidence type="ECO:0000313" key="1">
    <source>
        <dbReference type="EMBL" id="KAK7073513.1"/>
    </source>
</evidence>
<keyword evidence="2" id="KW-1185">Reference proteome</keyword>
<proteinExistence type="predicted"/>
<comment type="caution">
    <text evidence="1">The sequence shown here is derived from an EMBL/GenBank/DDBJ whole genome shotgun (WGS) entry which is preliminary data.</text>
</comment>
<dbReference type="EMBL" id="JAXCGZ010012594">
    <property type="protein sequence ID" value="KAK7073513.1"/>
    <property type="molecule type" value="Genomic_DNA"/>
</dbReference>
<evidence type="ECO:0000313" key="2">
    <source>
        <dbReference type="Proteomes" id="UP001381693"/>
    </source>
</evidence>
<dbReference type="Proteomes" id="UP001381693">
    <property type="component" value="Unassembled WGS sequence"/>
</dbReference>
<accession>A0AAN8X3N2</accession>
<dbReference type="AlphaFoldDB" id="A0AAN8X3N2"/>
<protein>
    <submittedName>
        <fullName evidence="1">Uncharacterized protein</fullName>
    </submittedName>
</protein>
<gene>
    <name evidence="1" type="ORF">SK128_016142</name>
</gene>
<feature type="non-terminal residue" evidence="1">
    <location>
        <position position="1"/>
    </location>
</feature>
<organism evidence="1 2">
    <name type="scientific">Halocaridina rubra</name>
    <name type="common">Hawaiian red shrimp</name>
    <dbReference type="NCBI Taxonomy" id="373956"/>
    <lineage>
        <taxon>Eukaryota</taxon>
        <taxon>Metazoa</taxon>
        <taxon>Ecdysozoa</taxon>
        <taxon>Arthropoda</taxon>
        <taxon>Crustacea</taxon>
        <taxon>Multicrustacea</taxon>
        <taxon>Malacostraca</taxon>
        <taxon>Eumalacostraca</taxon>
        <taxon>Eucarida</taxon>
        <taxon>Decapoda</taxon>
        <taxon>Pleocyemata</taxon>
        <taxon>Caridea</taxon>
        <taxon>Atyoidea</taxon>
        <taxon>Atyidae</taxon>
        <taxon>Halocaridina</taxon>
    </lineage>
</organism>
<reference evidence="1 2" key="1">
    <citation type="submission" date="2023-11" db="EMBL/GenBank/DDBJ databases">
        <title>Halocaridina rubra genome assembly.</title>
        <authorList>
            <person name="Smith C."/>
        </authorList>
    </citation>
    <scope>NUCLEOTIDE SEQUENCE [LARGE SCALE GENOMIC DNA]</scope>
    <source>
        <strain evidence="1">EP-1</strain>
        <tissue evidence="1">Whole</tissue>
    </source>
</reference>
<name>A0AAN8X3N2_HALRR</name>
<sequence>PILAITQVTKCTELPLPSSTSPSAAWDFFLNELRDVLVSKADLQADPHNKMVVHLMKSGKGRA</sequence>